<accession>A0A0F0CTP6</accession>
<proteinExistence type="inferred from homology"/>
<dbReference type="HAMAP" id="MF_00479">
    <property type="entry name" value="RsxG_RnfG"/>
    <property type="match status" value="1"/>
</dbReference>
<dbReference type="SMART" id="SM00900">
    <property type="entry name" value="FMN_bind"/>
    <property type="match status" value="1"/>
</dbReference>
<evidence type="ECO:0000313" key="10">
    <source>
        <dbReference type="Proteomes" id="UP000033428"/>
    </source>
</evidence>
<reference evidence="9 10" key="1">
    <citation type="submission" date="2015-02" db="EMBL/GenBank/DDBJ databases">
        <title>Single-cell genomics of uncultivated deep-branching MTB reveals a conserved set of magnetosome genes.</title>
        <authorList>
            <person name="Kolinko S."/>
            <person name="Richter M."/>
            <person name="Glockner F.O."/>
            <person name="Brachmann A."/>
            <person name="Schuler D."/>
        </authorList>
    </citation>
    <scope>NUCLEOTIDE SEQUENCE [LARGE SCALE GENOMIC DNA]</scope>
    <source>
        <strain evidence="9">SKK-01</strain>
    </source>
</reference>
<comment type="similarity">
    <text evidence="6">Belongs to the RnfG family.</text>
</comment>
<dbReference type="GO" id="GO:0022900">
    <property type="term" value="P:electron transport chain"/>
    <property type="evidence" value="ECO:0007669"/>
    <property type="project" value="UniProtKB-UniRule"/>
</dbReference>
<dbReference type="EC" id="7.-.-.-" evidence="6"/>
<keyword evidence="6 7" id="KW-0472">Membrane</keyword>
<evidence type="ECO:0000256" key="5">
    <source>
        <dbReference type="ARBA" id="ARBA00022982"/>
    </source>
</evidence>
<keyword evidence="3 6" id="KW-0285">Flavoprotein</keyword>
<dbReference type="GO" id="GO:0010181">
    <property type="term" value="F:FMN binding"/>
    <property type="evidence" value="ECO:0007669"/>
    <property type="project" value="InterPro"/>
</dbReference>
<evidence type="ECO:0000256" key="3">
    <source>
        <dbReference type="ARBA" id="ARBA00022630"/>
    </source>
</evidence>
<comment type="subcellular location">
    <subcellularLocation>
        <location evidence="6">Cell membrane</location>
        <topology evidence="6">Single-pass membrane protein</topology>
    </subcellularLocation>
</comment>
<name>A0A0F0CTP6_9BACT</name>
<keyword evidence="2 6" id="KW-0597">Phosphoprotein</keyword>
<feature type="transmembrane region" description="Helical" evidence="7">
    <location>
        <begin position="14"/>
        <end position="37"/>
    </location>
</feature>
<evidence type="ECO:0000256" key="1">
    <source>
        <dbReference type="ARBA" id="ARBA00022448"/>
    </source>
</evidence>
<dbReference type="Pfam" id="PF04205">
    <property type="entry name" value="FMN_bind"/>
    <property type="match status" value="1"/>
</dbReference>
<evidence type="ECO:0000256" key="7">
    <source>
        <dbReference type="SAM" id="Phobius"/>
    </source>
</evidence>
<dbReference type="InterPro" id="IPR010209">
    <property type="entry name" value="Ion_transpt_RnfG/RsxG"/>
</dbReference>
<comment type="subunit">
    <text evidence="6">The complex is composed of six subunits: RnfA, RnfB, RnfC, RnfD, RnfE and RnfG.</text>
</comment>
<dbReference type="Proteomes" id="UP000033428">
    <property type="component" value="Unassembled WGS sequence"/>
</dbReference>
<evidence type="ECO:0000256" key="2">
    <source>
        <dbReference type="ARBA" id="ARBA00022553"/>
    </source>
</evidence>
<evidence type="ECO:0000259" key="8">
    <source>
        <dbReference type="SMART" id="SM00900"/>
    </source>
</evidence>
<keyword evidence="6" id="KW-1003">Cell membrane</keyword>
<organism evidence="9 10">
    <name type="scientific">Candidatus Omnitrophus magneticus</name>
    <dbReference type="NCBI Taxonomy" id="1609969"/>
    <lineage>
        <taxon>Bacteria</taxon>
        <taxon>Pseudomonadati</taxon>
        <taxon>Candidatus Omnitrophota</taxon>
        <taxon>Candidatus Omnitrophus</taxon>
    </lineage>
</organism>
<comment type="function">
    <text evidence="6">Part of a membrane-bound complex that couples electron transfer with translocation of ions across the membrane.</text>
</comment>
<dbReference type="EMBL" id="JYNY01000237">
    <property type="protein sequence ID" value="KJJ84906.1"/>
    <property type="molecule type" value="Genomic_DNA"/>
</dbReference>
<gene>
    <name evidence="6" type="primary">rnfG</name>
    <name evidence="9" type="ORF">OMAG_001228</name>
</gene>
<sequence length="197" mass="21427">MARPENKNIFLNNIALKMILALTIVSVFSGVSLVFVYNYAIPKIKFNIENETQKAIVSIFPEGKKIKKINDKGTILQVNDENDVLLGYSFIAEGNGYQGTIKIIAGLDTSLNKLKGIEILESQETPGLGAEILAHYFKDQFNGIDATNGIKYVKGQKPSNPGEIQAITGATISSVSVVAILNNAINNVRKTVNSQIK</sequence>
<dbReference type="GO" id="GO:0005886">
    <property type="term" value="C:plasma membrane"/>
    <property type="evidence" value="ECO:0007669"/>
    <property type="project" value="UniProtKB-SubCell"/>
</dbReference>
<dbReference type="PANTHER" id="PTHR36118">
    <property type="entry name" value="ION-TRANSLOCATING OXIDOREDUCTASE COMPLEX SUBUNIT G"/>
    <property type="match status" value="1"/>
</dbReference>
<dbReference type="PANTHER" id="PTHR36118:SF1">
    <property type="entry name" value="ION-TRANSLOCATING OXIDOREDUCTASE COMPLEX SUBUNIT G"/>
    <property type="match status" value="1"/>
</dbReference>
<dbReference type="PIRSF" id="PIRSF006091">
    <property type="entry name" value="E_trnsport_RnfG"/>
    <property type="match status" value="1"/>
</dbReference>
<keyword evidence="6 7" id="KW-1133">Transmembrane helix</keyword>
<keyword evidence="6" id="KW-1278">Translocase</keyword>
<comment type="cofactor">
    <cofactor evidence="6">
        <name>FMN</name>
        <dbReference type="ChEBI" id="CHEBI:58210"/>
    </cofactor>
</comment>
<feature type="modified residue" description="FMN phosphoryl threonine" evidence="6">
    <location>
        <position position="171"/>
    </location>
</feature>
<feature type="domain" description="FMN-binding" evidence="8">
    <location>
        <begin position="96"/>
        <end position="188"/>
    </location>
</feature>
<dbReference type="GO" id="GO:0009055">
    <property type="term" value="F:electron transfer activity"/>
    <property type="evidence" value="ECO:0007669"/>
    <property type="project" value="InterPro"/>
</dbReference>
<keyword evidence="10" id="KW-1185">Reference proteome</keyword>
<evidence type="ECO:0000313" key="9">
    <source>
        <dbReference type="EMBL" id="KJJ84906.1"/>
    </source>
</evidence>
<dbReference type="AlphaFoldDB" id="A0A0F0CTP6"/>
<comment type="caution">
    <text evidence="9">The sequence shown here is derived from an EMBL/GenBank/DDBJ whole genome shotgun (WGS) entry which is preliminary data.</text>
</comment>
<keyword evidence="4 6" id="KW-0288">FMN</keyword>
<evidence type="ECO:0000256" key="4">
    <source>
        <dbReference type="ARBA" id="ARBA00022643"/>
    </source>
</evidence>
<keyword evidence="5 6" id="KW-0249">Electron transport</keyword>
<evidence type="ECO:0000256" key="6">
    <source>
        <dbReference type="HAMAP-Rule" id="MF_00479"/>
    </source>
</evidence>
<protein>
    <recommendedName>
        <fullName evidence="6">Ion-translocating oxidoreductase complex subunit G</fullName>
        <ecNumber evidence="6">7.-.-.-</ecNumber>
    </recommendedName>
    <alternativeName>
        <fullName evidence="6">Rnf electron transport complex subunit G</fullName>
    </alternativeName>
</protein>
<keyword evidence="1 6" id="KW-0813">Transport</keyword>
<dbReference type="InterPro" id="IPR007329">
    <property type="entry name" value="FMN-bd"/>
</dbReference>
<keyword evidence="6 7" id="KW-0812">Transmembrane</keyword>